<dbReference type="RefSeq" id="WP_337692954.1">
    <property type="nucleotide sequence ID" value="NZ_JBBEGN010000001.1"/>
</dbReference>
<evidence type="ECO:0000313" key="2">
    <source>
        <dbReference type="Proteomes" id="UP001385809"/>
    </source>
</evidence>
<proteinExistence type="predicted"/>
<accession>A0ABU8MG85</accession>
<gene>
    <name evidence="1" type="ORF">WCD74_01050</name>
</gene>
<evidence type="ECO:0008006" key="3">
    <source>
        <dbReference type="Google" id="ProtNLM"/>
    </source>
</evidence>
<reference evidence="1 2" key="1">
    <citation type="submission" date="2024-03" db="EMBL/GenBank/DDBJ databases">
        <title>Actinomycetospora sp. OC33-EN08, a novel actinomycete isolated from wild orchid (Aerides multiflora).</title>
        <authorList>
            <person name="Suriyachadkun C."/>
        </authorList>
    </citation>
    <scope>NUCLEOTIDE SEQUENCE [LARGE SCALE GENOMIC DNA]</scope>
    <source>
        <strain evidence="1 2">OC33-EN08</strain>
    </source>
</reference>
<sequence>MDDDAVTQIDAALAEHGRVLVTGPSVVAVRAALADRDADDLTVLPDATPAELERLPEGRFVIGARPAVLDAVLGPVPDLPLVLIDTLPDAGSGLDELSAPGRAVVRAVTDRHRLAVGNALDETELAALTEHAGALGEALAAGLVHRVGDHLAPAPAVVDHAESTAGWPITTEFARRLRDAGPPEWLVLPGRVAVARGDVGVGAVLLGRCDPDEVPVETAWAVATAAEQHGDDEAAARWHRSVAARGDAEDARASRRAAGFAELRCGRRRAARDLLAGLDGDRSIQDLLARLALADGDHPEARRLFTLAADGDDELAASAALALVAMARRGADDEAAVRWLQVAARTTTDRERGARARIVVIPVLARLGRMPEAEEAADDLDDFLADSDPAGWREALVLARAALARRRGDLDLTRIVLDGASPDVRGAAWAAASVELDVERGLVDEVLDAGRPEWRYLRAVRSDRPELSTGLDPQRRLRTARQAALRLRDDRWAAVPAPRPAADAAVEERVRH</sequence>
<evidence type="ECO:0000313" key="1">
    <source>
        <dbReference type="EMBL" id="MEJ2866330.1"/>
    </source>
</evidence>
<dbReference type="Proteomes" id="UP001385809">
    <property type="component" value="Unassembled WGS sequence"/>
</dbReference>
<comment type="caution">
    <text evidence="1">The sequence shown here is derived from an EMBL/GenBank/DDBJ whole genome shotgun (WGS) entry which is preliminary data.</text>
</comment>
<protein>
    <recommendedName>
        <fullName evidence="3">Sel1 repeat family protein</fullName>
    </recommendedName>
</protein>
<keyword evidence="2" id="KW-1185">Reference proteome</keyword>
<dbReference type="EMBL" id="JBBEGN010000001">
    <property type="protein sequence ID" value="MEJ2866330.1"/>
    <property type="molecule type" value="Genomic_DNA"/>
</dbReference>
<organism evidence="1 2">
    <name type="scientific">Actinomycetospora aurantiaca</name>
    <dbReference type="NCBI Taxonomy" id="3129233"/>
    <lineage>
        <taxon>Bacteria</taxon>
        <taxon>Bacillati</taxon>
        <taxon>Actinomycetota</taxon>
        <taxon>Actinomycetes</taxon>
        <taxon>Pseudonocardiales</taxon>
        <taxon>Pseudonocardiaceae</taxon>
        <taxon>Actinomycetospora</taxon>
    </lineage>
</organism>
<name>A0ABU8MG85_9PSEU</name>